<gene>
    <name evidence="9" type="ORF">GXW74_23310</name>
</gene>
<dbReference type="NCBIfam" id="TIGR00573">
    <property type="entry name" value="dnaq"/>
    <property type="match status" value="1"/>
</dbReference>
<keyword evidence="4 9" id="KW-0269">Exonuclease</keyword>
<evidence type="ECO:0000313" key="10">
    <source>
        <dbReference type="Proteomes" id="UP001138709"/>
    </source>
</evidence>
<dbReference type="EC" id="2.7.7.7" evidence="1"/>
<dbReference type="InterPro" id="IPR006054">
    <property type="entry name" value="DnaQ"/>
</dbReference>
<dbReference type="PANTHER" id="PTHR30231:SF4">
    <property type="entry name" value="PROTEIN NEN2"/>
    <property type="match status" value="1"/>
</dbReference>
<dbReference type="Pfam" id="PF00929">
    <property type="entry name" value="RNase_T"/>
    <property type="match status" value="1"/>
</dbReference>
<dbReference type="InterPro" id="IPR013520">
    <property type="entry name" value="Ribonucl_H"/>
</dbReference>
<keyword evidence="2" id="KW-0540">Nuclease</keyword>
<proteinExistence type="predicted"/>
<evidence type="ECO:0000259" key="8">
    <source>
        <dbReference type="SMART" id="SM00479"/>
    </source>
</evidence>
<dbReference type="Proteomes" id="UP001138709">
    <property type="component" value="Unassembled WGS sequence"/>
</dbReference>
<dbReference type="AlphaFoldDB" id="A0A9X9XI98"/>
<dbReference type="GO" id="GO:0003677">
    <property type="term" value="F:DNA binding"/>
    <property type="evidence" value="ECO:0007669"/>
    <property type="project" value="InterPro"/>
</dbReference>
<dbReference type="InterPro" id="IPR036397">
    <property type="entry name" value="RNaseH_sf"/>
</dbReference>
<dbReference type="PANTHER" id="PTHR30231">
    <property type="entry name" value="DNA POLYMERASE III SUBUNIT EPSILON"/>
    <property type="match status" value="1"/>
</dbReference>
<reference evidence="9" key="1">
    <citation type="submission" date="2020-01" db="EMBL/GenBank/DDBJ databases">
        <authorList>
            <person name="Rat A."/>
        </authorList>
    </citation>
    <scope>NUCLEOTIDE SEQUENCE</scope>
    <source>
        <strain evidence="9">LMG 31228</strain>
    </source>
</reference>
<dbReference type="SMART" id="SM00479">
    <property type="entry name" value="EXOIII"/>
    <property type="match status" value="1"/>
</dbReference>
<organism evidence="9 10">
    <name type="scientific">Neoroseomonas eburnea</name>
    <dbReference type="NCBI Taxonomy" id="1346889"/>
    <lineage>
        <taxon>Bacteria</taxon>
        <taxon>Pseudomonadati</taxon>
        <taxon>Pseudomonadota</taxon>
        <taxon>Alphaproteobacteria</taxon>
        <taxon>Acetobacterales</taxon>
        <taxon>Acetobacteraceae</taxon>
        <taxon>Neoroseomonas</taxon>
    </lineage>
</organism>
<dbReference type="SUPFAM" id="SSF53098">
    <property type="entry name" value="Ribonuclease H-like"/>
    <property type="match status" value="1"/>
</dbReference>
<evidence type="ECO:0000256" key="3">
    <source>
        <dbReference type="ARBA" id="ARBA00022801"/>
    </source>
</evidence>
<comment type="caution">
    <text evidence="9">The sequence shown here is derived from an EMBL/GenBank/DDBJ whole genome shotgun (WGS) entry which is preliminary data.</text>
</comment>
<dbReference type="InterPro" id="IPR012337">
    <property type="entry name" value="RNaseH-like_sf"/>
</dbReference>
<evidence type="ECO:0000313" key="9">
    <source>
        <dbReference type="EMBL" id="MBR0683434.1"/>
    </source>
</evidence>
<name>A0A9X9XI98_9PROT</name>
<evidence type="ECO:0000256" key="4">
    <source>
        <dbReference type="ARBA" id="ARBA00022839"/>
    </source>
</evidence>
<evidence type="ECO:0000256" key="7">
    <source>
        <dbReference type="ARBA" id="ARBA00049244"/>
    </source>
</evidence>
<reference evidence="9" key="2">
    <citation type="journal article" date="2021" name="Syst. Appl. Microbiol.">
        <title>Roseomonas hellenica sp. nov., isolated from roots of wild-growing Alkanna tinctoria.</title>
        <authorList>
            <person name="Rat A."/>
            <person name="Naranjo H.D."/>
            <person name="Lebbe L."/>
            <person name="Cnockaert M."/>
            <person name="Krigas N."/>
            <person name="Grigoriadou K."/>
            <person name="Maloupa E."/>
            <person name="Willems A."/>
        </authorList>
    </citation>
    <scope>NUCLEOTIDE SEQUENCE</scope>
    <source>
        <strain evidence="9">LMG 31228</strain>
    </source>
</reference>
<dbReference type="RefSeq" id="WP_211849003.1">
    <property type="nucleotide sequence ID" value="NZ_JAAEDL010000032.1"/>
</dbReference>
<dbReference type="GO" id="GO:0008408">
    <property type="term" value="F:3'-5' exonuclease activity"/>
    <property type="evidence" value="ECO:0007669"/>
    <property type="project" value="TreeGrafter"/>
</dbReference>
<dbReference type="Gene3D" id="3.30.420.10">
    <property type="entry name" value="Ribonuclease H-like superfamily/Ribonuclease H"/>
    <property type="match status" value="1"/>
</dbReference>
<accession>A0A9X9XI98</accession>
<comment type="catalytic activity">
    <reaction evidence="7">
        <text>DNA(n) + a 2'-deoxyribonucleoside 5'-triphosphate = DNA(n+1) + diphosphate</text>
        <dbReference type="Rhea" id="RHEA:22508"/>
        <dbReference type="Rhea" id="RHEA-COMP:17339"/>
        <dbReference type="Rhea" id="RHEA-COMP:17340"/>
        <dbReference type="ChEBI" id="CHEBI:33019"/>
        <dbReference type="ChEBI" id="CHEBI:61560"/>
        <dbReference type="ChEBI" id="CHEBI:173112"/>
        <dbReference type="EC" id="2.7.7.7"/>
    </reaction>
</comment>
<dbReference type="CDD" id="cd06127">
    <property type="entry name" value="DEDDh"/>
    <property type="match status" value="1"/>
</dbReference>
<dbReference type="FunFam" id="3.30.420.10:FF:000045">
    <property type="entry name" value="3'-5' exonuclease DinG"/>
    <property type="match status" value="1"/>
</dbReference>
<dbReference type="GO" id="GO:0003887">
    <property type="term" value="F:DNA-directed DNA polymerase activity"/>
    <property type="evidence" value="ECO:0007669"/>
    <property type="project" value="UniProtKB-EC"/>
</dbReference>
<protein>
    <recommendedName>
        <fullName evidence="1">DNA-directed DNA polymerase</fullName>
        <ecNumber evidence="1">2.7.7.7</ecNumber>
    </recommendedName>
</protein>
<evidence type="ECO:0000256" key="1">
    <source>
        <dbReference type="ARBA" id="ARBA00012417"/>
    </source>
</evidence>
<keyword evidence="3" id="KW-0378">Hydrolase</keyword>
<dbReference type="GO" id="GO:0006260">
    <property type="term" value="P:DNA replication"/>
    <property type="evidence" value="ECO:0007669"/>
    <property type="project" value="InterPro"/>
</dbReference>
<evidence type="ECO:0000256" key="2">
    <source>
        <dbReference type="ARBA" id="ARBA00022722"/>
    </source>
</evidence>
<sequence length="235" mass="25775">MSGFIRRAVGAVARGLRPSPREFIRARAHFHAALPPGPLPFQRYVVFDLESTGLKPTNGDALLAIGAVRLHDTEPADRFETLIDPGRPIPPEGIRYHGITDDRVRGAPRAPEAIGAFLDFAKDDVLVAHNCAFDRTLLFMEEYRGAPAVPNPLLCSMATSRWLDPEEPDHSLDGLCGRAGIVIEGRHDALGDAEATAELWVHLLARAAARGVEDLQDLLRRSRMLHAMAQSAEHF</sequence>
<feature type="domain" description="Exonuclease" evidence="8">
    <location>
        <begin position="43"/>
        <end position="209"/>
    </location>
</feature>
<comment type="function">
    <text evidence="5">DNA polymerase III is a complex, multichain enzyme responsible for most of the replicative synthesis in bacteria. The epsilon subunit contain the editing function and is a proofreading 3'-5' exonuclease.</text>
</comment>
<dbReference type="GO" id="GO:0005829">
    <property type="term" value="C:cytosol"/>
    <property type="evidence" value="ECO:0007669"/>
    <property type="project" value="TreeGrafter"/>
</dbReference>
<keyword evidence="10" id="KW-1185">Reference proteome</keyword>
<comment type="subunit">
    <text evidence="6">DNA polymerase III contains a core (composed of alpha, epsilon and theta chains) that associates with a tau subunit. This core dimerizes to form the POLIII' complex. PolIII' associates with the gamma complex (composed of gamma, delta, delta', psi and chi chains) and with the beta chain to form the complete DNA polymerase III complex.</text>
</comment>
<evidence type="ECO:0000256" key="5">
    <source>
        <dbReference type="ARBA" id="ARBA00025483"/>
    </source>
</evidence>
<dbReference type="EMBL" id="JAAEDL010000032">
    <property type="protein sequence ID" value="MBR0683434.1"/>
    <property type="molecule type" value="Genomic_DNA"/>
</dbReference>
<evidence type="ECO:0000256" key="6">
    <source>
        <dbReference type="ARBA" id="ARBA00026073"/>
    </source>
</evidence>